<accession>C3XJB3</accession>
<protein>
    <submittedName>
        <fullName evidence="1">Uncharacterized protein</fullName>
    </submittedName>
</protein>
<dbReference type="Proteomes" id="UP000005085">
    <property type="component" value="Unassembled WGS sequence"/>
</dbReference>
<dbReference type="RefSeq" id="WP_005220068.1">
    <property type="nucleotide sequence ID" value="NZ_KI392035.1"/>
</dbReference>
<dbReference type="EMBL" id="ACDN02000025">
    <property type="protein sequence ID" value="EEO25102.1"/>
    <property type="molecule type" value="Genomic_DNA"/>
</dbReference>
<proteinExistence type="predicted"/>
<evidence type="ECO:0000313" key="1">
    <source>
        <dbReference type="EMBL" id="EEO25102.1"/>
    </source>
</evidence>
<reference evidence="1 2" key="1">
    <citation type="journal article" date="2014" name="Genome Announc.">
        <title>Draft genome sequences of six enterohepatic helicobacter species isolated from humans and one from rhesus macaques.</title>
        <authorList>
            <person name="Shen Z."/>
            <person name="Sheh A."/>
            <person name="Young S.K."/>
            <person name="Abouelliel A."/>
            <person name="Ward D.V."/>
            <person name="Earl A.M."/>
            <person name="Fox J.G."/>
        </authorList>
    </citation>
    <scope>NUCLEOTIDE SEQUENCE [LARGE SCALE GENOMIC DNA]</scope>
    <source>
        <strain evidence="1 2">ATCC 43879</strain>
    </source>
</reference>
<dbReference type="HOGENOM" id="CLU_1693076_0_0_7"/>
<keyword evidence="2" id="KW-1185">Reference proteome</keyword>
<comment type="caution">
    <text evidence="1">The sequence shown here is derived from an EMBL/GenBank/DDBJ whole genome shotgun (WGS) entry which is preliminary data.</text>
</comment>
<organism evidence="1 2">
    <name type="scientific">Helicobacter bilis ATCC 43879</name>
    <dbReference type="NCBI Taxonomy" id="613026"/>
    <lineage>
        <taxon>Bacteria</taxon>
        <taxon>Pseudomonadati</taxon>
        <taxon>Campylobacterota</taxon>
        <taxon>Epsilonproteobacteria</taxon>
        <taxon>Campylobacterales</taxon>
        <taxon>Helicobacteraceae</taxon>
        <taxon>Helicobacter</taxon>
    </lineage>
</organism>
<sequence length="155" mass="17856">MKKLMLYISLTIFLNAQTMDLWDTNFYEINKESGKNCLVADISGFSLRLNKKLQKMIRNFAMEAASLKIINVQTKNNHISIKAVSVPHNCNEIGVSKCLNEPIQNTTSYSQEFSVFDVEILNDHMLSVKDEFGIRFYTNDVKQYTLCKSQIEVEE</sequence>
<name>C3XJB3_9HELI</name>
<gene>
    <name evidence="1" type="ORF">HRAG_02159</name>
</gene>
<evidence type="ECO:0000313" key="2">
    <source>
        <dbReference type="Proteomes" id="UP000005085"/>
    </source>
</evidence>
<dbReference type="OrthoDB" id="9872326at2"/>
<dbReference type="AlphaFoldDB" id="C3XJB3"/>